<name>A0AAW1UXA4_9CUCU</name>
<organism evidence="2 3">
    <name type="scientific">Henosepilachna vigintioctopunctata</name>
    <dbReference type="NCBI Taxonomy" id="420089"/>
    <lineage>
        <taxon>Eukaryota</taxon>
        <taxon>Metazoa</taxon>
        <taxon>Ecdysozoa</taxon>
        <taxon>Arthropoda</taxon>
        <taxon>Hexapoda</taxon>
        <taxon>Insecta</taxon>
        <taxon>Pterygota</taxon>
        <taxon>Neoptera</taxon>
        <taxon>Endopterygota</taxon>
        <taxon>Coleoptera</taxon>
        <taxon>Polyphaga</taxon>
        <taxon>Cucujiformia</taxon>
        <taxon>Coccinelloidea</taxon>
        <taxon>Coccinellidae</taxon>
        <taxon>Epilachninae</taxon>
        <taxon>Epilachnini</taxon>
        <taxon>Henosepilachna</taxon>
    </lineage>
</organism>
<accession>A0AAW1UXA4</accession>
<sequence>MSPDLHFEEARKVSKKSPKCVLVWKKEHPSYTNFPASHETAMTQNIEECVSEKTSFKVFSLFFCDEVWEQIISFTEKYARDYNHHLFTLTVAELKRFIGILLLTGYHSLPATKLYWFKAEDKNVAIVRKCMSSNKFDSIN</sequence>
<dbReference type="Proteomes" id="UP001431783">
    <property type="component" value="Unassembled WGS sequence"/>
</dbReference>
<dbReference type="PANTHER" id="PTHR47055:SF3">
    <property type="entry name" value="PHORBOL-ESTER_DAG-TYPE DOMAIN-CONTAINING PROTEIN"/>
    <property type="match status" value="1"/>
</dbReference>
<evidence type="ECO:0000259" key="1">
    <source>
        <dbReference type="Pfam" id="PF13843"/>
    </source>
</evidence>
<proteinExistence type="predicted"/>
<evidence type="ECO:0000313" key="2">
    <source>
        <dbReference type="EMBL" id="KAK9885153.1"/>
    </source>
</evidence>
<dbReference type="InterPro" id="IPR029526">
    <property type="entry name" value="PGBD"/>
</dbReference>
<dbReference type="EMBL" id="JARQZJ010000095">
    <property type="protein sequence ID" value="KAK9885153.1"/>
    <property type="molecule type" value="Genomic_DNA"/>
</dbReference>
<gene>
    <name evidence="2" type="ORF">WA026_010664</name>
</gene>
<dbReference type="AlphaFoldDB" id="A0AAW1UXA4"/>
<comment type="caution">
    <text evidence="2">The sequence shown here is derived from an EMBL/GenBank/DDBJ whole genome shotgun (WGS) entry which is preliminary data.</text>
</comment>
<evidence type="ECO:0000313" key="3">
    <source>
        <dbReference type="Proteomes" id="UP001431783"/>
    </source>
</evidence>
<reference evidence="2 3" key="1">
    <citation type="submission" date="2023-03" db="EMBL/GenBank/DDBJ databases">
        <title>Genome insight into feeding habits of ladybird beetles.</title>
        <authorList>
            <person name="Li H.-S."/>
            <person name="Huang Y.-H."/>
            <person name="Pang H."/>
        </authorList>
    </citation>
    <scope>NUCLEOTIDE SEQUENCE [LARGE SCALE GENOMIC DNA]</scope>
    <source>
        <strain evidence="2">SYSU_2023b</strain>
        <tissue evidence="2">Whole body</tissue>
    </source>
</reference>
<feature type="domain" description="PiggyBac transposable element-derived protein" evidence="1">
    <location>
        <begin position="57"/>
        <end position="139"/>
    </location>
</feature>
<protein>
    <recommendedName>
        <fullName evidence="1">PiggyBac transposable element-derived protein domain-containing protein</fullName>
    </recommendedName>
</protein>
<dbReference type="Pfam" id="PF13843">
    <property type="entry name" value="DDE_Tnp_1_7"/>
    <property type="match status" value="1"/>
</dbReference>
<dbReference type="PANTHER" id="PTHR47055">
    <property type="entry name" value="DDE_TNP_1_7 DOMAIN-CONTAINING PROTEIN"/>
    <property type="match status" value="1"/>
</dbReference>
<keyword evidence="3" id="KW-1185">Reference proteome</keyword>
<dbReference type="InterPro" id="IPR052638">
    <property type="entry name" value="PiggyBac_TE-derived"/>
</dbReference>
<dbReference type="GO" id="GO:0043565">
    <property type="term" value="F:sequence-specific DNA binding"/>
    <property type="evidence" value="ECO:0007669"/>
    <property type="project" value="TreeGrafter"/>
</dbReference>